<dbReference type="EMBL" id="OW240914">
    <property type="protein sequence ID" value="CAH2272701.1"/>
    <property type="molecule type" value="Genomic_DNA"/>
</dbReference>
<accession>A0AAD1VV55</accession>
<feature type="compositionally biased region" description="Polar residues" evidence="1">
    <location>
        <begin position="71"/>
        <end position="82"/>
    </location>
</feature>
<feature type="compositionally biased region" description="Polar residues" evidence="1">
    <location>
        <begin position="40"/>
        <end position="59"/>
    </location>
</feature>
<dbReference type="Proteomes" id="UP001295444">
    <property type="component" value="Chromosome 03"/>
</dbReference>
<feature type="region of interest" description="Disordered" evidence="1">
    <location>
        <begin position="22"/>
        <end position="99"/>
    </location>
</feature>
<protein>
    <submittedName>
        <fullName evidence="2">Uncharacterized protein</fullName>
    </submittedName>
</protein>
<keyword evidence="3" id="KW-1185">Reference proteome</keyword>
<reference evidence="2" key="1">
    <citation type="submission" date="2022-03" db="EMBL/GenBank/DDBJ databases">
        <authorList>
            <person name="Alioto T."/>
            <person name="Alioto T."/>
            <person name="Gomez Garrido J."/>
        </authorList>
    </citation>
    <scope>NUCLEOTIDE SEQUENCE</scope>
</reference>
<sequence>MSQLDSIFAKFWAKLEARQQHTHLKYSQTSESRDSGLSREPTSCTTKAKETMLNTTSRAQESESKIRDLSGPSQGLNRSSKMVHTALETHGDTSARALH</sequence>
<dbReference type="AlphaFoldDB" id="A0AAD1VV55"/>
<evidence type="ECO:0000313" key="2">
    <source>
        <dbReference type="EMBL" id="CAH2272701.1"/>
    </source>
</evidence>
<proteinExistence type="predicted"/>
<gene>
    <name evidence="2" type="ORF">PECUL_23A053954</name>
</gene>
<evidence type="ECO:0000313" key="3">
    <source>
        <dbReference type="Proteomes" id="UP001295444"/>
    </source>
</evidence>
<organism evidence="2 3">
    <name type="scientific">Pelobates cultripes</name>
    <name type="common">Western spadefoot toad</name>
    <dbReference type="NCBI Taxonomy" id="61616"/>
    <lineage>
        <taxon>Eukaryota</taxon>
        <taxon>Metazoa</taxon>
        <taxon>Chordata</taxon>
        <taxon>Craniata</taxon>
        <taxon>Vertebrata</taxon>
        <taxon>Euteleostomi</taxon>
        <taxon>Amphibia</taxon>
        <taxon>Batrachia</taxon>
        <taxon>Anura</taxon>
        <taxon>Pelobatoidea</taxon>
        <taxon>Pelobatidae</taxon>
        <taxon>Pelobates</taxon>
    </lineage>
</organism>
<evidence type="ECO:0000256" key="1">
    <source>
        <dbReference type="SAM" id="MobiDB-lite"/>
    </source>
</evidence>
<name>A0AAD1VV55_PELCU</name>